<dbReference type="Pfam" id="PF08718">
    <property type="entry name" value="GLTP"/>
    <property type="match status" value="1"/>
</dbReference>
<dbReference type="Gene3D" id="1.10.3520.10">
    <property type="entry name" value="Glycolipid transfer protein"/>
    <property type="match status" value="1"/>
</dbReference>
<dbReference type="GO" id="GO:0032691">
    <property type="term" value="P:negative regulation of interleukin-1 beta production"/>
    <property type="evidence" value="ECO:0007669"/>
    <property type="project" value="UniProtKB-ARBA"/>
</dbReference>
<dbReference type="Proteomes" id="UP001153620">
    <property type="component" value="Chromosome 1"/>
</dbReference>
<evidence type="ECO:0000256" key="1">
    <source>
        <dbReference type="ARBA" id="ARBA00007148"/>
    </source>
</evidence>
<dbReference type="SUPFAM" id="SSF110004">
    <property type="entry name" value="Glycolipid transfer protein, GLTP"/>
    <property type="match status" value="1"/>
</dbReference>
<protein>
    <recommendedName>
        <fullName evidence="2">Glycolipid transfer protein domain-containing protein</fullName>
    </recommendedName>
</protein>
<reference evidence="3" key="2">
    <citation type="submission" date="2022-10" db="EMBL/GenBank/DDBJ databases">
        <authorList>
            <consortium name="ENA_rothamsted_submissions"/>
            <consortium name="culmorum"/>
            <person name="King R."/>
        </authorList>
    </citation>
    <scope>NUCLEOTIDE SEQUENCE</scope>
</reference>
<dbReference type="GO" id="GO:1902387">
    <property type="term" value="F:ceramide 1-phosphate binding"/>
    <property type="evidence" value="ECO:0007669"/>
    <property type="project" value="TreeGrafter"/>
</dbReference>
<reference evidence="3" key="1">
    <citation type="submission" date="2022-01" db="EMBL/GenBank/DDBJ databases">
        <authorList>
            <person name="King R."/>
        </authorList>
    </citation>
    <scope>NUCLEOTIDE SEQUENCE</scope>
</reference>
<dbReference type="FunFam" id="1.10.3520.10:FF:000002">
    <property type="entry name" value="Ceramide-1-phosphate transfer protein"/>
    <property type="match status" value="1"/>
</dbReference>
<organism evidence="3 4">
    <name type="scientific">Chironomus riparius</name>
    <dbReference type="NCBI Taxonomy" id="315576"/>
    <lineage>
        <taxon>Eukaryota</taxon>
        <taxon>Metazoa</taxon>
        <taxon>Ecdysozoa</taxon>
        <taxon>Arthropoda</taxon>
        <taxon>Hexapoda</taxon>
        <taxon>Insecta</taxon>
        <taxon>Pterygota</taxon>
        <taxon>Neoptera</taxon>
        <taxon>Endopterygota</taxon>
        <taxon>Diptera</taxon>
        <taxon>Nematocera</taxon>
        <taxon>Chironomoidea</taxon>
        <taxon>Chironomidae</taxon>
        <taxon>Chironominae</taxon>
        <taxon>Chironomus</taxon>
    </lineage>
</organism>
<proteinExistence type="inferred from homology"/>
<dbReference type="AlphaFoldDB" id="A0A9N9WQ55"/>
<name>A0A9N9WQ55_9DIPT</name>
<keyword evidence="4" id="KW-1185">Reference proteome</keyword>
<sequence length="208" mass="23855">MDSDLFDISIVIDRFKKASTSEDDVLLEYYIEAFKEILKFFNAMGTIFGFVSSDIKVKIGILEEFRLNKEVCDKFLSVKSMMDYEMSAELLQKKDYVSGCRTLLRLHRGLDFTRNFLRKLAELNPDDKTSDACKVSYQDTLAPYHPFLIRKGANLAMYALPTRDVLLTKVCKDVGSAVKALPEMLQFTDVVYDRIQALYKLNDLLALP</sequence>
<feature type="domain" description="Glycolipid transfer protein" evidence="2">
    <location>
        <begin position="26"/>
        <end position="172"/>
    </location>
</feature>
<gene>
    <name evidence="3" type="ORF">CHIRRI_LOCUS4426</name>
</gene>
<evidence type="ECO:0000313" key="4">
    <source>
        <dbReference type="Proteomes" id="UP001153620"/>
    </source>
</evidence>
<dbReference type="InterPro" id="IPR036497">
    <property type="entry name" value="GLTP_sf"/>
</dbReference>
<comment type="similarity">
    <text evidence="1">Belongs to the GLTP family.</text>
</comment>
<evidence type="ECO:0000259" key="2">
    <source>
        <dbReference type="Pfam" id="PF08718"/>
    </source>
</evidence>
<accession>A0A9N9WQ55</accession>
<dbReference type="PANTHER" id="PTHR10219:SF43">
    <property type="entry name" value="GLYCOLIPID TRANSFER PROTEIN DOMAIN-CONTAINING PROTEIN"/>
    <property type="match status" value="1"/>
</dbReference>
<dbReference type="GO" id="GO:0016020">
    <property type="term" value="C:membrane"/>
    <property type="evidence" value="ECO:0007669"/>
    <property type="project" value="TreeGrafter"/>
</dbReference>
<dbReference type="PANTHER" id="PTHR10219">
    <property type="entry name" value="GLYCOLIPID TRANSFER PROTEIN-RELATED"/>
    <property type="match status" value="1"/>
</dbReference>
<dbReference type="OrthoDB" id="116883at2759"/>
<dbReference type="GO" id="GO:1902388">
    <property type="term" value="F:ceramide 1-phosphate transfer activity"/>
    <property type="evidence" value="ECO:0007669"/>
    <property type="project" value="TreeGrafter"/>
</dbReference>
<evidence type="ECO:0000313" key="3">
    <source>
        <dbReference type="EMBL" id="CAG9801500.1"/>
    </source>
</evidence>
<dbReference type="GO" id="GO:0005829">
    <property type="term" value="C:cytosol"/>
    <property type="evidence" value="ECO:0007669"/>
    <property type="project" value="TreeGrafter"/>
</dbReference>
<dbReference type="EMBL" id="OU895877">
    <property type="protein sequence ID" value="CAG9801500.1"/>
    <property type="molecule type" value="Genomic_DNA"/>
</dbReference>
<dbReference type="InterPro" id="IPR014830">
    <property type="entry name" value="Glycolipid_transfer_prot_dom"/>
</dbReference>